<dbReference type="InterPro" id="IPR001223">
    <property type="entry name" value="Glyco_hydro18_cat"/>
</dbReference>
<feature type="compositionally biased region" description="Low complexity" evidence="4">
    <location>
        <begin position="828"/>
        <end position="845"/>
    </location>
</feature>
<feature type="transmembrane region" description="Helical" evidence="5">
    <location>
        <begin position="27"/>
        <end position="47"/>
    </location>
</feature>
<feature type="compositionally biased region" description="Acidic residues" evidence="4">
    <location>
        <begin position="867"/>
        <end position="876"/>
    </location>
</feature>
<dbReference type="Proteomes" id="UP001516023">
    <property type="component" value="Unassembled WGS sequence"/>
</dbReference>
<feature type="region of interest" description="Disordered" evidence="4">
    <location>
        <begin position="818"/>
        <end position="929"/>
    </location>
</feature>
<feature type="region of interest" description="Disordered" evidence="4">
    <location>
        <begin position="706"/>
        <end position="739"/>
    </location>
</feature>
<keyword evidence="5" id="KW-1133">Transmembrane helix</keyword>
<dbReference type="PANTHER" id="PTHR11177">
    <property type="entry name" value="CHITINASE"/>
    <property type="match status" value="1"/>
</dbReference>
<feature type="compositionally biased region" description="Polar residues" evidence="4">
    <location>
        <begin position="855"/>
        <end position="865"/>
    </location>
</feature>
<evidence type="ECO:0000256" key="3">
    <source>
        <dbReference type="RuleBase" id="RU000489"/>
    </source>
</evidence>
<dbReference type="InterPro" id="IPR017853">
    <property type="entry name" value="GH"/>
</dbReference>
<dbReference type="Gene3D" id="3.10.50.10">
    <property type="match status" value="1"/>
</dbReference>
<dbReference type="PROSITE" id="PS01095">
    <property type="entry name" value="GH18_1"/>
    <property type="match status" value="1"/>
</dbReference>
<feature type="compositionally biased region" description="Polar residues" evidence="4">
    <location>
        <begin position="818"/>
        <end position="827"/>
    </location>
</feature>
<keyword evidence="8" id="KW-1185">Reference proteome</keyword>
<sequence>MTFQLTEARRDPHYGDMRTRRRTRSTLSSLLQLSLTVHFILITILFASVAQGSDQQELWLKKYRIRLEELKVHEARRLQQGTNEDQESFSSFHVKRYRQLLEEDSILATIERSLEEKYHIQWQLSQLQQKNIETDRNNNAQVASQPNTNPLTTYPISLSRQLEDAFEGLYTNTYGTNMFCGASWAEASSSCETRQNCPSGQNDECIIPGQQCWAFTECDTRYGDGEQFSEMHGVTGGQNLEATGVGAEASGGFVDLSKPSNDPKDHYFCGKGYEDALSKCLTNCPSGSLNDCPEGEICFFNTPCDARMLTKAPSPPSPTVSPTTPAPVVYASKLNKYYCGYDWNDAQERCEVWCPSGSDDDCPDDQLCFAFSKCNAVDMNGMTLAQIEKNQANSQTTNGTAAGADGGGGGPPTQRPTPKPSISAEVAMHRYSFCGAFWADARDNCETKQHCEDDKDCPEFEFCWTQTPCDFLATAPPTPTPPTPSPTAKPIEGKPSKSPTEAPIGPPTKKPTPSPTGKPTPTYAPTTTFKPTDLPTGKPISKNDPAWFFFCGESWADADETCPIRCTSGNSNECPANLECWAFTTCKREKGYVTEAPTYEPTPAPVVIYVPGLNGAQVPVFGGINFDAMQPTTSPAPSSSSQPSLVPTLPPGVVSKQAMASYYCGTDWNDVVKNCHQPCPSGESSECENPEHSCWAFVEACRARTPKPSEAPISDSPTLSPITLAPTRDPSSPTTPYPTDHPTDIYDLLAKQSQMFYCAATWNSIVCGSSAPCPSGNDSDCPTGESCFQSTIDCSEPQPVAMETPAPVLISQAPALNSQDTLQSSQEPLPFYTPSPSSSFPLSTLESNETDENLVSESNSDSANIDNEGEEWDSELSSESTNIDNEGEDWGSPGNDVVDNSGEDWSKPKPTHEPTPIAPTPDPTPEPTIDLLSRLEDAKKTMYCAESWDAIDCEKAQPCPSGDDKECPKKQQCFSGATCGGNSDGSANVTTTDEVTSKFFCGSSWETVVTTCDTATPCPSGSNADCPQGEQCFADTPCGAPSASEAVTSASSSLNFASMVTIPPYCNDQNTMSRNVGYWQSWSIYRDETCNRFTPESIDASSYTHIVYSFGEISSDGTLDAWNSTEEIDGGIYTQFLDVKGRYPSTKLMLAVGGWTHNDPDNERLYRFSKTSSTPKARMKFAQSSVAFLRKYGFDGLDLDWEYPGDEDRGGNEKADKTNYALLCNELRKLVYFDQAPEKFELSVAIPVSISRYEVGFDFKELQKSVHFFNVMAYDLHGIWDDPPLTGSHSDIALINNAIEYMTTNSSVPPSQIVLGMPAYGRSYTLANKTCLSLGCPFREDSNETAIGGCLETTGFVPYVEIYQWTKEGKGKGYNSISIDRATSSAVMIKDKNQLISYDNPETFQLKVDYASKKCLGGTMVWAIDMIPVDVKTTGSTAAGVVAGESPVTSNSQSMLSDEAASQAYCGKTWDDAVTSCRTPCPSGSSDDCAADETCFAGTPCGEGGAGVKPLRNSCKICPDPTKQGIRSWVNIDVEINGTTTSTTCGDVDYDVFLTVPQKSEACDAAQLAHANECCYDYPENQCWLCQKDAEFYTVRSELNVSLPDGTVASCSLVDKMLAPSEASSQKCITSRDTYFGDCCYRQCSMCEGLGLKWWIEFDEAEAERGLEDANANAIDTNSTEAPTTCSSIDSSLYADFVEDGTDQCTDIKSTYASRCCYEYQTNPCQLCQKGNASLTLLWPNTVERDGKNVSCGILDNMLNAEPNDSQLCLTERDSYFDSCCFDKCSLCGEKQLAWDFIVDIQSEKTCGQIEAEFTANEIFTTSDECTKTKADFQDACCFIMPKAPCELCEEYVRWEDKVEFDGSKSTCKEVSEMLTRQEESSETCSAAKQDLGASCCYEVCDVCGEDLMLDWDVVIEYEKEQVACGDLKAVFGKQEIEQGTEQCATLQDTYRDVCCYNPPVSPCNLCQTDTEYLDAYSNIEVDFFGSTSNCSDVYDYLFRRIESDSDTCLSAKKSASNECCYKKCAICGGNQVQDLQAQVTFDGRNISCLQLHTVTTVDVAFDSQDCSNLKSQFAESCCYEAPKTPCIVCEEGSIRKDVKVDFNGQAETCENVVNFIGSRMNNGTDDCLSFKNEFMEYCCFDKCSICKGNDQIDWDTFVEFQGVSDVSCGSFDWYFTSNGVEEGTENCTILQDSFSERCCYTPIDYTVPACSLCKQVDVWYDIDGPIKVTYQNESKTCTDLSNLLFRKAEDSSDECTQARNEYFSSCCFSKCDLCGGSQLDAMVEVTYNETSTTCLELGLKFAADVVVDGSEECNRAKELLFEPCCYSVPTDPCLFCMSDSSQGEVRGDININFYGASTTCADLNSFLVSREEQVGFMCQAAKTELQETCCFQKCDICNSGGTLYWDNPVEFNGLKFACGELTWILGGKMVEQGSEECSTMESQYFDACCTGPSPEVANAENKCEICPSAKDWYAQVTYDGKPMTCLELDSILLTNGVLDQSAECSQAKLEYSQKCCYIPPENPCNLCHVGEKSYSVLDKSISYNGADTNCYSIYNHLATRVGLEDDTCLATQNDLFNLCCYDKCSLCGDYQLDPNVNVVHEGTSMGCSEFETNFFGLHEITKGSEQCAKIQQQHFNDCCYDIPCQLCRAGDLKYELLTQEPVMYEGKNRTCGDASVLLGSEMSQSDECKAAKDDYFDTCCYMQCNLCKESGWAVDWNHELTYEGLASTCMDVYTGLRSERIKEGDDKCESIKFAVAHECCYKLPTTQCALCQNSNGTFLNTNWNNEVTYQGSARTCSDVNAILASEELDSAICLKARDDLWNDCCLPQKGGNGDEIGDILASDKEQNLVDSQSSSNIPYGDSDFGDLGAMYVRNRATRPHIVGIVAALAIIGAGFALLDFIPEKQNLVFN</sequence>
<comment type="caution">
    <text evidence="7">The sequence shown here is derived from an EMBL/GenBank/DDBJ whole genome shotgun (WGS) entry which is preliminary data.</text>
</comment>
<dbReference type="Gene3D" id="3.20.20.80">
    <property type="entry name" value="Glycosidases"/>
    <property type="match status" value="1"/>
</dbReference>
<dbReference type="InterPro" id="IPR050314">
    <property type="entry name" value="Glycosyl_Hydrlase_18"/>
</dbReference>
<evidence type="ECO:0000259" key="6">
    <source>
        <dbReference type="PROSITE" id="PS51910"/>
    </source>
</evidence>
<dbReference type="SUPFAM" id="SSF51445">
    <property type="entry name" value="(Trans)glycosidases"/>
    <property type="match status" value="1"/>
</dbReference>
<evidence type="ECO:0000256" key="1">
    <source>
        <dbReference type="ARBA" id="ARBA00022801"/>
    </source>
</evidence>
<accession>A0ABD3QEU8</accession>
<feature type="domain" description="GH18" evidence="6">
    <location>
        <begin position="1073"/>
        <end position="1442"/>
    </location>
</feature>
<feature type="transmembrane region" description="Helical" evidence="5">
    <location>
        <begin position="2882"/>
        <end position="2902"/>
    </location>
</feature>
<dbReference type="PROSITE" id="PS51910">
    <property type="entry name" value="GH18_2"/>
    <property type="match status" value="1"/>
</dbReference>
<dbReference type="SUPFAM" id="SSF54556">
    <property type="entry name" value="Chitinase insertion domain"/>
    <property type="match status" value="1"/>
</dbReference>
<dbReference type="InterPro" id="IPR029070">
    <property type="entry name" value="Chitinase_insertion_sf"/>
</dbReference>
<feature type="compositionally biased region" description="Low complexity" evidence="4">
    <location>
        <begin position="726"/>
        <end position="739"/>
    </location>
</feature>
<feature type="region of interest" description="Disordered" evidence="4">
    <location>
        <begin position="474"/>
        <end position="538"/>
    </location>
</feature>
<feature type="compositionally biased region" description="Pro residues" evidence="4">
    <location>
        <begin position="916"/>
        <end position="926"/>
    </location>
</feature>
<proteinExistence type="predicted"/>
<name>A0ABD3QEU8_9STRA</name>
<evidence type="ECO:0000313" key="8">
    <source>
        <dbReference type="Proteomes" id="UP001516023"/>
    </source>
</evidence>
<organism evidence="7 8">
    <name type="scientific">Cyclotella cryptica</name>
    <dbReference type="NCBI Taxonomy" id="29204"/>
    <lineage>
        <taxon>Eukaryota</taxon>
        <taxon>Sar</taxon>
        <taxon>Stramenopiles</taxon>
        <taxon>Ochrophyta</taxon>
        <taxon>Bacillariophyta</taxon>
        <taxon>Coscinodiscophyceae</taxon>
        <taxon>Thalassiosirophycidae</taxon>
        <taxon>Stephanodiscales</taxon>
        <taxon>Stephanodiscaceae</taxon>
        <taxon>Cyclotella</taxon>
    </lineage>
</organism>
<feature type="compositionally biased region" description="Pro residues" evidence="4">
    <location>
        <begin position="476"/>
        <end position="487"/>
    </location>
</feature>
<dbReference type="PANTHER" id="PTHR11177:SF333">
    <property type="entry name" value="CHITINASE"/>
    <property type="match status" value="1"/>
</dbReference>
<evidence type="ECO:0000313" key="7">
    <source>
        <dbReference type="EMBL" id="KAL3798036.1"/>
    </source>
</evidence>
<keyword evidence="5" id="KW-0472">Membrane</keyword>
<dbReference type="InterPro" id="IPR011583">
    <property type="entry name" value="Chitinase_II/V-like_cat"/>
</dbReference>
<dbReference type="EMBL" id="JABMIG020000049">
    <property type="protein sequence ID" value="KAL3798036.1"/>
    <property type="molecule type" value="Genomic_DNA"/>
</dbReference>
<protein>
    <recommendedName>
        <fullName evidence="6">GH18 domain-containing protein</fullName>
    </recommendedName>
</protein>
<keyword evidence="1 3" id="KW-0378">Hydrolase</keyword>
<evidence type="ECO:0000256" key="4">
    <source>
        <dbReference type="SAM" id="MobiDB-lite"/>
    </source>
</evidence>
<dbReference type="Pfam" id="PF00704">
    <property type="entry name" value="Glyco_hydro_18"/>
    <property type="match status" value="1"/>
</dbReference>
<evidence type="ECO:0000256" key="2">
    <source>
        <dbReference type="ARBA" id="ARBA00023295"/>
    </source>
</evidence>
<feature type="compositionally biased region" description="Pro residues" evidence="4">
    <location>
        <begin position="504"/>
        <end position="518"/>
    </location>
</feature>
<dbReference type="GO" id="GO:0016798">
    <property type="term" value="F:hydrolase activity, acting on glycosyl bonds"/>
    <property type="evidence" value="ECO:0007669"/>
    <property type="project" value="UniProtKB-KW"/>
</dbReference>
<dbReference type="SMART" id="SM00636">
    <property type="entry name" value="Glyco_18"/>
    <property type="match status" value="1"/>
</dbReference>
<dbReference type="InterPro" id="IPR001579">
    <property type="entry name" value="Glyco_hydro_18_chit_AS"/>
</dbReference>
<keyword evidence="2 3" id="KW-0326">Glycosidase</keyword>
<feature type="region of interest" description="Disordered" evidence="4">
    <location>
        <begin position="392"/>
        <end position="421"/>
    </location>
</feature>
<gene>
    <name evidence="7" type="ORF">HJC23_012327</name>
</gene>
<reference evidence="7 8" key="1">
    <citation type="journal article" date="2020" name="G3 (Bethesda)">
        <title>Improved Reference Genome for Cyclotella cryptica CCMP332, a Model for Cell Wall Morphogenesis, Salinity Adaptation, and Lipid Production in Diatoms (Bacillariophyta).</title>
        <authorList>
            <person name="Roberts W.R."/>
            <person name="Downey K.M."/>
            <person name="Ruck E.C."/>
            <person name="Traller J.C."/>
            <person name="Alverson A.J."/>
        </authorList>
    </citation>
    <scope>NUCLEOTIDE SEQUENCE [LARGE SCALE GENOMIC DNA]</scope>
    <source>
        <strain evidence="7 8">CCMP332</strain>
    </source>
</reference>
<keyword evidence="5" id="KW-0812">Transmembrane</keyword>
<evidence type="ECO:0000256" key="5">
    <source>
        <dbReference type="SAM" id="Phobius"/>
    </source>
</evidence>